<evidence type="ECO:0000313" key="2">
    <source>
        <dbReference type="EMBL" id="MBB4005665.1"/>
    </source>
</evidence>
<dbReference type="InterPro" id="IPR000594">
    <property type="entry name" value="ThiF_NAD_FAD-bd"/>
</dbReference>
<dbReference type="RefSeq" id="WP_183211247.1">
    <property type="nucleotide sequence ID" value="NZ_JAAAMM010000007.1"/>
</dbReference>
<evidence type="ECO:0000259" key="1">
    <source>
        <dbReference type="Pfam" id="PF00899"/>
    </source>
</evidence>
<dbReference type="Pfam" id="PF14457">
    <property type="entry name" value="Prok-E2_A"/>
    <property type="match status" value="1"/>
</dbReference>
<dbReference type="Proteomes" id="UP000588647">
    <property type="component" value="Unassembled WGS sequence"/>
</dbReference>
<gene>
    <name evidence="2" type="ORF">GGR03_004767</name>
</gene>
<reference evidence="2 3" key="1">
    <citation type="submission" date="2020-08" db="EMBL/GenBank/DDBJ databases">
        <title>Genomic Encyclopedia of Type Strains, Phase IV (KMG-IV): sequencing the most valuable type-strain genomes for metagenomic binning, comparative biology and taxonomic classification.</title>
        <authorList>
            <person name="Goeker M."/>
        </authorList>
    </citation>
    <scope>NUCLEOTIDE SEQUENCE [LARGE SCALE GENOMIC DNA]</scope>
    <source>
        <strain evidence="2 3">DSM 103570</strain>
    </source>
</reference>
<dbReference type="EMBL" id="JACIEM010000007">
    <property type="protein sequence ID" value="MBB4005665.1"/>
    <property type="molecule type" value="Genomic_DNA"/>
</dbReference>
<organism evidence="2 3">
    <name type="scientific">Aurantimonas endophytica</name>
    <dbReference type="NCBI Taxonomy" id="1522175"/>
    <lineage>
        <taxon>Bacteria</taxon>
        <taxon>Pseudomonadati</taxon>
        <taxon>Pseudomonadota</taxon>
        <taxon>Alphaproteobacteria</taxon>
        <taxon>Hyphomicrobiales</taxon>
        <taxon>Aurantimonadaceae</taxon>
        <taxon>Aurantimonas</taxon>
    </lineage>
</organism>
<dbReference type="Gene3D" id="3.40.140.10">
    <property type="entry name" value="Cytidine Deaminase, domain 2"/>
    <property type="match status" value="1"/>
</dbReference>
<dbReference type="Pfam" id="PF00899">
    <property type="entry name" value="ThiF"/>
    <property type="match status" value="1"/>
</dbReference>
<name>A0A7W6HI32_9HYPH</name>
<dbReference type="AlphaFoldDB" id="A0A7W6HI32"/>
<sequence>MAKAELLRHAEHFLRVASAYPYVVSASLGDVGDEKAVLALDVAVELPNAARLVGYSDTGVRAVEPVEVVLRDGYPRRCPGFRLRPDFPPATHHLAPGKDKSGPVPCLVDGSPDEFFAQHDLVDAGIMAIVEQMCVWLKRAAIGRLADERSGWEPINRATVLAPVFVDRESLIISRIAKDAGEVWLRSRYLGKLYEVDEETPGFWVSGELAPKIGPDATFPFVFETLREPGQTVTTVLWPNHKAVSDEILADDITTIGQLEARAAIYGMGDQFRRFLRDLERRFETKWTSAPLPVAVILCVRRPFALTGRKSSIELLAYWFKFHRPKAVEPPPALRAAEQVYPLRQVDMPSAVLFRSISNAPEIPKTSVIGCGSVGSKLAMHLARTGASILAVSDNDLLQPHNMARHALARGPFPRFKAPELADELGQIGASPRSYVGNIIPALDKPDELKRFIPMQTELVVNTTASRLVREALVGCAGGKITARVAEVALFGRGDGAFVFVEGKDGNPTLTQLEASLYATVSKRERQLLFDPATGLAQVQIGEGCGSLTMPMDDARLSASTAMATEELTRIVGPDSSSKGQVAIGVRERTGLSTCWRRMTVPAFHRVPVEGGSWTLDVSDDVVNRIRSEIAAYPTVETGGLMIGTCNSRRRVITVVDILPAPADSTRTASLFQLGTAGLKKMVDRRFRESGGSLFDVGTWHSHLAEQGASALDWKTAKSLAEERPPPAVLLICTPTRFLAITGTNGG</sequence>
<keyword evidence="3" id="KW-1185">Reference proteome</keyword>
<proteinExistence type="predicted"/>
<evidence type="ECO:0000313" key="3">
    <source>
        <dbReference type="Proteomes" id="UP000588647"/>
    </source>
</evidence>
<dbReference type="Gene3D" id="3.40.50.720">
    <property type="entry name" value="NAD(P)-binding Rossmann-like Domain"/>
    <property type="match status" value="1"/>
</dbReference>
<protein>
    <recommendedName>
        <fullName evidence="1">THIF-type NAD/FAD binding fold domain-containing protein</fullName>
    </recommendedName>
</protein>
<accession>A0A7W6HI32</accession>
<dbReference type="SUPFAM" id="SSF69572">
    <property type="entry name" value="Activating enzymes of the ubiquitin-like proteins"/>
    <property type="match status" value="1"/>
</dbReference>
<dbReference type="InterPro" id="IPR032865">
    <property type="entry name" value="Prok-E2_A"/>
</dbReference>
<feature type="domain" description="THIF-type NAD/FAD binding fold" evidence="1">
    <location>
        <begin position="367"/>
        <end position="427"/>
    </location>
</feature>
<comment type="caution">
    <text evidence="2">The sequence shown here is derived from an EMBL/GenBank/DDBJ whole genome shotgun (WGS) entry which is preliminary data.</text>
</comment>
<dbReference type="GO" id="GO:0008641">
    <property type="term" value="F:ubiquitin-like modifier activating enzyme activity"/>
    <property type="evidence" value="ECO:0007669"/>
    <property type="project" value="InterPro"/>
</dbReference>
<dbReference type="InterPro" id="IPR035985">
    <property type="entry name" value="Ubiquitin-activating_enz"/>
</dbReference>